<name>X6NAM5_RETFI</name>
<comment type="caution">
    <text evidence="3">The sequence shown here is derived from an EMBL/GenBank/DDBJ whole genome shotgun (WGS) entry which is preliminary data.</text>
</comment>
<accession>X6NAM5</accession>
<keyword evidence="2" id="KW-1133">Transmembrane helix</keyword>
<keyword evidence="4" id="KW-1185">Reference proteome</keyword>
<evidence type="ECO:0000313" key="3">
    <source>
        <dbReference type="EMBL" id="ETO22819.1"/>
    </source>
</evidence>
<reference evidence="3 4" key="1">
    <citation type="journal article" date="2013" name="Curr. Biol.">
        <title>The Genome of the Foraminiferan Reticulomyxa filosa.</title>
        <authorList>
            <person name="Glockner G."/>
            <person name="Hulsmann N."/>
            <person name="Schleicher M."/>
            <person name="Noegel A.A."/>
            <person name="Eichinger L."/>
            <person name="Gallinger C."/>
            <person name="Pawlowski J."/>
            <person name="Sierra R."/>
            <person name="Euteneuer U."/>
            <person name="Pillet L."/>
            <person name="Moustafa A."/>
            <person name="Platzer M."/>
            <person name="Groth M."/>
            <person name="Szafranski K."/>
            <person name="Schliwa M."/>
        </authorList>
    </citation>
    <scope>NUCLEOTIDE SEQUENCE [LARGE SCALE GENOMIC DNA]</scope>
</reference>
<dbReference type="Gene3D" id="3.30.40.10">
    <property type="entry name" value="Zinc/RING finger domain, C3HC4 (zinc finger)"/>
    <property type="match status" value="1"/>
</dbReference>
<feature type="transmembrane region" description="Helical" evidence="2">
    <location>
        <begin position="6"/>
        <end position="28"/>
    </location>
</feature>
<gene>
    <name evidence="3" type="ORF">RFI_14373</name>
</gene>
<proteinExistence type="predicted"/>
<dbReference type="Proteomes" id="UP000023152">
    <property type="component" value="Unassembled WGS sequence"/>
</dbReference>
<dbReference type="InterPro" id="IPR013083">
    <property type="entry name" value="Znf_RING/FYVE/PHD"/>
</dbReference>
<dbReference type="CDD" id="cd16448">
    <property type="entry name" value="RING-H2"/>
    <property type="match status" value="1"/>
</dbReference>
<evidence type="ECO:0000256" key="2">
    <source>
        <dbReference type="SAM" id="Phobius"/>
    </source>
</evidence>
<keyword evidence="2" id="KW-0812">Transmembrane</keyword>
<feature type="transmembrane region" description="Helical" evidence="2">
    <location>
        <begin position="151"/>
        <end position="169"/>
    </location>
</feature>
<evidence type="ECO:0000313" key="4">
    <source>
        <dbReference type="Proteomes" id="UP000023152"/>
    </source>
</evidence>
<evidence type="ECO:0000256" key="1">
    <source>
        <dbReference type="SAM" id="MobiDB-lite"/>
    </source>
</evidence>
<dbReference type="EMBL" id="ASPP01010455">
    <property type="protein sequence ID" value="ETO22819.1"/>
    <property type="molecule type" value="Genomic_DNA"/>
</dbReference>
<organism evidence="3 4">
    <name type="scientific">Reticulomyxa filosa</name>
    <dbReference type="NCBI Taxonomy" id="46433"/>
    <lineage>
        <taxon>Eukaryota</taxon>
        <taxon>Sar</taxon>
        <taxon>Rhizaria</taxon>
        <taxon>Retaria</taxon>
        <taxon>Foraminifera</taxon>
        <taxon>Monothalamids</taxon>
        <taxon>Reticulomyxidae</taxon>
        <taxon>Reticulomyxa</taxon>
    </lineage>
</organism>
<dbReference type="SUPFAM" id="SSF57850">
    <property type="entry name" value="RING/U-box"/>
    <property type="match status" value="1"/>
</dbReference>
<sequence>MGDDHYDLSFQLIAVLWILVNFLLFIVIKKNCFVCKQKAAPGVRQFDSIESVVTYYEQIICRLKKLATDATLKKYHRVDATSFRKLIEWVNFKEGNIKVLEDAWTDPCFWPFLETMEAAKLVQDDPSQLVIRLSNTHPGTITATRLGKVKVYLCFVFLLFLLCGMKYQAMHGKGKYKRFEAQVKHKRYVVNNEGTLLLMNENDNQEVSWQGLIRYLLVCECNICLQEIHNAMDNTMLPCKHCFHKFLPSPYKKKKKKEKEKKRKAYAHKIKT</sequence>
<dbReference type="AlphaFoldDB" id="X6NAM5"/>
<keyword evidence="2" id="KW-0472">Membrane</keyword>
<protein>
    <submittedName>
        <fullName evidence="3">Uncharacterized protein</fullName>
    </submittedName>
</protein>
<feature type="region of interest" description="Disordered" evidence="1">
    <location>
        <begin position="252"/>
        <end position="272"/>
    </location>
</feature>